<dbReference type="PANTHER" id="PTHR24096:SF393">
    <property type="entry name" value="LIGASE, PUTATIVE-RELATED"/>
    <property type="match status" value="1"/>
</dbReference>
<sequence length="608" mass="65745">MATQADQQPSFTEIDRQLCKPGTPFELETVQINGRSTVVWKHLPKTFRPYLLDSLAKFSDKVLVNAPAVEPAPATERVDWTFGHVRKLALATAAWMAARGVKQGSLVGLVGWNSGEWVVSWVAMHILGAVPVMVNAAVQPDSMVHCLRLTKPELVLADATSAFALADHVQALAEGGVGPLFSWQDTAHLGTCAVETVNLAQLSVTAAQIKDAEEGKGITADLGPESDAVVFFTSGTTGYPKAVLSSQRAALHGVISSVYPLARLAMRQGAPASMVMDMVSNPPQDEDPNVVLMAVPFFHVTGCLSILLKAIGDGNTLVLMRRWDVPEAARLMVKYKINVISGVPVILLAVMQSGLLPKDFKLKFASYGGAPSPERMPSDIKKRWPDMTAATAWGMTETNATHTVFGGDDYVNFPKSAGAALPVNEVRIVDPETRRPLPVRSVGVIEARGMNIMKGYMNNDEATRKTINAEGWLDTGDVGWMDEQGLLYISDRAKDIIIRGGENISSEEVENAVFRDDRIAECAAVPVPDDILGELVAIAVSLSPGAKATPDDIMETARPRLRSHARPAFVYIADAPLPRNANGKLIKTEIKKTVQALYAQKKRREAKL</sequence>
<dbReference type="SUPFAM" id="SSF56801">
    <property type="entry name" value="Acetyl-CoA synthetase-like"/>
    <property type="match status" value="1"/>
</dbReference>
<organism evidence="3 4">
    <name type="scientific">Cutaneotrichosporon oleaginosum</name>
    <dbReference type="NCBI Taxonomy" id="879819"/>
    <lineage>
        <taxon>Eukaryota</taxon>
        <taxon>Fungi</taxon>
        <taxon>Dikarya</taxon>
        <taxon>Basidiomycota</taxon>
        <taxon>Agaricomycotina</taxon>
        <taxon>Tremellomycetes</taxon>
        <taxon>Trichosporonales</taxon>
        <taxon>Trichosporonaceae</taxon>
        <taxon>Cutaneotrichosporon</taxon>
    </lineage>
</organism>
<accession>A0A0J0XRL1</accession>
<dbReference type="InterPro" id="IPR042099">
    <property type="entry name" value="ANL_N_sf"/>
</dbReference>
<evidence type="ECO:0000259" key="2">
    <source>
        <dbReference type="Pfam" id="PF13193"/>
    </source>
</evidence>
<dbReference type="Gene3D" id="3.40.50.12780">
    <property type="entry name" value="N-terminal domain of ligase-like"/>
    <property type="match status" value="1"/>
</dbReference>
<dbReference type="Pfam" id="PF00501">
    <property type="entry name" value="AMP-binding"/>
    <property type="match status" value="1"/>
</dbReference>
<feature type="domain" description="AMP-binding enzyme C-terminal" evidence="2">
    <location>
        <begin position="508"/>
        <end position="584"/>
    </location>
</feature>
<dbReference type="Proteomes" id="UP000053611">
    <property type="component" value="Unassembled WGS sequence"/>
</dbReference>
<dbReference type="InterPro" id="IPR000873">
    <property type="entry name" value="AMP-dep_synth/lig_dom"/>
</dbReference>
<dbReference type="EMBL" id="KQ087192">
    <property type="protein sequence ID" value="KLT43707.1"/>
    <property type="molecule type" value="Genomic_DNA"/>
</dbReference>
<dbReference type="OrthoDB" id="10253115at2759"/>
<feature type="domain" description="AMP-dependent synthetase/ligase" evidence="1">
    <location>
        <begin position="70"/>
        <end position="456"/>
    </location>
</feature>
<dbReference type="CDD" id="cd04433">
    <property type="entry name" value="AFD_class_I"/>
    <property type="match status" value="1"/>
</dbReference>
<dbReference type="InterPro" id="IPR025110">
    <property type="entry name" value="AMP-bd_C"/>
</dbReference>
<dbReference type="GO" id="GO:0019748">
    <property type="term" value="P:secondary metabolic process"/>
    <property type="evidence" value="ECO:0007669"/>
    <property type="project" value="TreeGrafter"/>
</dbReference>
<gene>
    <name evidence="3" type="ORF">CC85DRAFT_272155</name>
</gene>
<dbReference type="PROSITE" id="PS00455">
    <property type="entry name" value="AMP_BINDING"/>
    <property type="match status" value="1"/>
</dbReference>
<dbReference type="GO" id="GO:0016405">
    <property type="term" value="F:CoA-ligase activity"/>
    <property type="evidence" value="ECO:0007669"/>
    <property type="project" value="TreeGrafter"/>
</dbReference>
<evidence type="ECO:0000313" key="3">
    <source>
        <dbReference type="EMBL" id="KLT43707.1"/>
    </source>
</evidence>
<dbReference type="Pfam" id="PF13193">
    <property type="entry name" value="AMP-binding_C"/>
    <property type="match status" value="1"/>
</dbReference>
<dbReference type="InterPro" id="IPR020845">
    <property type="entry name" value="AMP-binding_CS"/>
</dbReference>
<dbReference type="RefSeq" id="XP_018280198.1">
    <property type="nucleotide sequence ID" value="XM_018421268.1"/>
</dbReference>
<name>A0A0J0XRL1_9TREE</name>
<dbReference type="GeneID" id="28981871"/>
<reference evidence="3 4" key="1">
    <citation type="submission" date="2015-03" db="EMBL/GenBank/DDBJ databases">
        <title>Genomics and transcriptomics of the oil-accumulating basidiomycete yeast T. oleaginosus allow insights into substrate utilization and the diverse evolutionary trajectories of mating systems in fungi.</title>
        <authorList>
            <consortium name="DOE Joint Genome Institute"/>
            <person name="Kourist R."/>
            <person name="Kracht O."/>
            <person name="Bracharz F."/>
            <person name="Lipzen A."/>
            <person name="Nolan M."/>
            <person name="Ohm R."/>
            <person name="Grigoriev I."/>
            <person name="Sun S."/>
            <person name="Heitman J."/>
            <person name="Bruck T."/>
            <person name="Nowrousian M."/>
        </authorList>
    </citation>
    <scope>NUCLEOTIDE SEQUENCE [LARGE SCALE GENOMIC DNA]</scope>
    <source>
        <strain evidence="3 4">IBC0246</strain>
    </source>
</reference>
<dbReference type="AlphaFoldDB" id="A0A0J0XRL1"/>
<proteinExistence type="predicted"/>
<keyword evidence="4" id="KW-1185">Reference proteome</keyword>
<dbReference type="STRING" id="879819.A0A0J0XRL1"/>
<evidence type="ECO:0000313" key="4">
    <source>
        <dbReference type="Proteomes" id="UP000053611"/>
    </source>
</evidence>
<dbReference type="PANTHER" id="PTHR24096">
    <property type="entry name" value="LONG-CHAIN-FATTY-ACID--COA LIGASE"/>
    <property type="match status" value="1"/>
</dbReference>
<dbReference type="Gene3D" id="3.30.300.30">
    <property type="match status" value="1"/>
</dbReference>
<protein>
    <submittedName>
        <fullName evidence="3">Acetyl-CoA synthetase-like protein</fullName>
    </submittedName>
</protein>
<evidence type="ECO:0000259" key="1">
    <source>
        <dbReference type="Pfam" id="PF00501"/>
    </source>
</evidence>
<dbReference type="InterPro" id="IPR045851">
    <property type="entry name" value="AMP-bd_C_sf"/>
</dbReference>